<dbReference type="PANTHER" id="PTHR11177:SF317">
    <property type="entry name" value="CHITINASE 12-RELATED"/>
    <property type="match status" value="1"/>
</dbReference>
<evidence type="ECO:0000256" key="2">
    <source>
        <dbReference type="ARBA" id="ARBA00012729"/>
    </source>
</evidence>
<comment type="catalytic activity">
    <reaction evidence="1">
        <text>Random endo-hydrolysis of N-acetyl-beta-D-glucosaminide (1-&gt;4)-beta-linkages in chitin and chitodextrins.</text>
        <dbReference type="EC" id="3.2.1.14"/>
    </reaction>
</comment>
<dbReference type="PROSITE" id="PS51257">
    <property type="entry name" value="PROKAR_LIPOPROTEIN"/>
    <property type="match status" value="1"/>
</dbReference>
<dbReference type="EMBL" id="SRMP02000012">
    <property type="protein sequence ID" value="MFN0291512.1"/>
    <property type="molecule type" value="Genomic_DNA"/>
</dbReference>
<organism evidence="10 11">
    <name type="scientific">Pedobacter helvus</name>
    <dbReference type="NCBI Taxonomy" id="2563444"/>
    <lineage>
        <taxon>Bacteria</taxon>
        <taxon>Pseudomonadati</taxon>
        <taxon>Bacteroidota</taxon>
        <taxon>Sphingobacteriia</taxon>
        <taxon>Sphingobacteriales</taxon>
        <taxon>Sphingobacteriaceae</taxon>
        <taxon>Pedobacter</taxon>
    </lineage>
</organism>
<evidence type="ECO:0000256" key="7">
    <source>
        <dbReference type="SAM" id="MobiDB-lite"/>
    </source>
</evidence>
<sequence length="356" mass="38852">MKKLLLYLLGLSLFVVACKKNDPQPEPEPPAPAPPTTNIPTPPTRTPWVAGTFKIVAYMPSYRDPATVDDSKYKMITHLLFAFLNVNPTGDGSVNPLTTTENARFNTVKAKALANNVKFGISVMGAEAIFATIAASPTARTNFVNNVVNFAKVNGLDGIDIDWEYPRTVGGNPNPDFTALMAQLSVALHSENKFLSAAITPAVYASTNKDAISQDVYQYVDFFNIMQYDGGVNYDTADPLNHATYKMSVNSLNTWIDTKKMPKEKAVVGIPLYGKPASGSAKGYRDIEASGANVYLNVATVGSVDYGYNGIELIWKKAQLAKERANGIMFWEFSFDSNSSKSLIRAANDQLGRNYN</sequence>
<dbReference type="Gene3D" id="3.40.5.30">
    <property type="entry name" value="(Trans)glycosidases - domain 2"/>
    <property type="match status" value="1"/>
</dbReference>
<dbReference type="InterPro" id="IPR011583">
    <property type="entry name" value="Chitinase_II/V-like_cat"/>
</dbReference>
<evidence type="ECO:0000256" key="8">
    <source>
        <dbReference type="SAM" id="SignalP"/>
    </source>
</evidence>
<evidence type="ECO:0000256" key="3">
    <source>
        <dbReference type="ARBA" id="ARBA00022801"/>
    </source>
</evidence>
<keyword evidence="3 5" id="KW-0378">Hydrolase</keyword>
<dbReference type="PROSITE" id="PS51910">
    <property type="entry name" value="GH18_2"/>
    <property type="match status" value="1"/>
</dbReference>
<feature type="chain" id="PRO_5046049409" description="chitinase" evidence="8">
    <location>
        <begin position="18"/>
        <end position="356"/>
    </location>
</feature>
<comment type="caution">
    <text evidence="10">The sequence shown here is derived from an EMBL/GenBank/DDBJ whole genome shotgun (WGS) entry which is preliminary data.</text>
</comment>
<evidence type="ECO:0000256" key="4">
    <source>
        <dbReference type="ARBA" id="ARBA00023295"/>
    </source>
</evidence>
<proteinExistence type="inferred from homology"/>
<protein>
    <recommendedName>
        <fullName evidence="2">chitinase</fullName>
        <ecNumber evidence="2">3.2.1.14</ecNumber>
    </recommendedName>
</protein>
<dbReference type="PANTHER" id="PTHR11177">
    <property type="entry name" value="CHITINASE"/>
    <property type="match status" value="1"/>
</dbReference>
<dbReference type="RefSeq" id="WP_138728115.1">
    <property type="nucleotide sequence ID" value="NZ_SRMP02000012.1"/>
</dbReference>
<name>A0ABW9JGI7_9SPHI</name>
<dbReference type="Gene3D" id="3.20.20.80">
    <property type="entry name" value="Glycosidases"/>
    <property type="match status" value="1"/>
</dbReference>
<accession>A0ABW9JGI7</accession>
<dbReference type="InterPro" id="IPR001223">
    <property type="entry name" value="Glyco_hydro18_cat"/>
</dbReference>
<feature type="compositionally biased region" description="Pro residues" evidence="7">
    <location>
        <begin position="24"/>
        <end position="44"/>
    </location>
</feature>
<dbReference type="Pfam" id="PF00704">
    <property type="entry name" value="Glyco_hydro_18"/>
    <property type="match status" value="1"/>
</dbReference>
<keyword evidence="11" id="KW-1185">Reference proteome</keyword>
<evidence type="ECO:0000259" key="9">
    <source>
        <dbReference type="PROSITE" id="PS51910"/>
    </source>
</evidence>
<evidence type="ECO:0000256" key="6">
    <source>
        <dbReference type="RuleBase" id="RU004453"/>
    </source>
</evidence>
<evidence type="ECO:0000256" key="1">
    <source>
        <dbReference type="ARBA" id="ARBA00000822"/>
    </source>
</evidence>
<evidence type="ECO:0000313" key="11">
    <source>
        <dbReference type="Proteomes" id="UP001517367"/>
    </source>
</evidence>
<dbReference type="Proteomes" id="UP001517367">
    <property type="component" value="Unassembled WGS sequence"/>
</dbReference>
<dbReference type="InterPro" id="IPR050314">
    <property type="entry name" value="Glycosyl_Hydrlase_18"/>
</dbReference>
<reference evidence="10 11" key="1">
    <citation type="submission" date="2024-12" db="EMBL/GenBank/DDBJ databases">
        <authorList>
            <person name="Hu S."/>
        </authorList>
    </citation>
    <scope>NUCLEOTIDE SEQUENCE [LARGE SCALE GENOMIC DNA]</scope>
    <source>
        <strain evidence="10 11">P-25</strain>
    </source>
</reference>
<dbReference type="GO" id="GO:0016787">
    <property type="term" value="F:hydrolase activity"/>
    <property type="evidence" value="ECO:0007669"/>
    <property type="project" value="UniProtKB-KW"/>
</dbReference>
<dbReference type="InterPro" id="IPR017853">
    <property type="entry name" value="GH"/>
</dbReference>
<dbReference type="InterPro" id="IPR001579">
    <property type="entry name" value="Glyco_hydro_18_chit_AS"/>
</dbReference>
<keyword evidence="4 5" id="KW-0326">Glycosidase</keyword>
<feature type="domain" description="GH18" evidence="9">
    <location>
        <begin position="53"/>
        <end position="354"/>
    </location>
</feature>
<dbReference type="SMART" id="SM00636">
    <property type="entry name" value="Glyco_18"/>
    <property type="match status" value="1"/>
</dbReference>
<dbReference type="EC" id="3.2.1.14" evidence="2"/>
<keyword evidence="8" id="KW-0732">Signal</keyword>
<evidence type="ECO:0000313" key="10">
    <source>
        <dbReference type="EMBL" id="MFN0291512.1"/>
    </source>
</evidence>
<feature type="region of interest" description="Disordered" evidence="7">
    <location>
        <begin position="22"/>
        <end position="44"/>
    </location>
</feature>
<dbReference type="PROSITE" id="PS01095">
    <property type="entry name" value="GH18_1"/>
    <property type="match status" value="1"/>
</dbReference>
<gene>
    <name evidence="10" type="ORF">E5L68_008905</name>
</gene>
<feature type="signal peptide" evidence="8">
    <location>
        <begin position="1"/>
        <end position="17"/>
    </location>
</feature>
<dbReference type="SUPFAM" id="SSF51445">
    <property type="entry name" value="(Trans)glycosidases"/>
    <property type="match status" value="1"/>
</dbReference>
<comment type="similarity">
    <text evidence="6">Belongs to the glycosyl hydrolase 18 family.</text>
</comment>
<evidence type="ECO:0000256" key="5">
    <source>
        <dbReference type="RuleBase" id="RU000489"/>
    </source>
</evidence>